<dbReference type="EMBL" id="JBHTLU010000036">
    <property type="protein sequence ID" value="MFD1223774.1"/>
    <property type="molecule type" value="Genomic_DNA"/>
</dbReference>
<comment type="caution">
    <text evidence="2">The sequence shown here is derived from an EMBL/GenBank/DDBJ whole genome shotgun (WGS) entry which is preliminary data.</text>
</comment>
<dbReference type="Gene3D" id="3.90.1200.10">
    <property type="match status" value="1"/>
</dbReference>
<gene>
    <name evidence="2" type="ORF">ACFQ4B_26990</name>
</gene>
<protein>
    <submittedName>
        <fullName evidence="2">Phosphotransferase enzyme family protein</fullName>
    </submittedName>
</protein>
<accession>A0ABW3UW97</accession>
<dbReference type="RefSeq" id="WP_345587812.1">
    <property type="nucleotide sequence ID" value="NZ_BAABJG010000014.1"/>
</dbReference>
<evidence type="ECO:0000313" key="3">
    <source>
        <dbReference type="Proteomes" id="UP001597180"/>
    </source>
</evidence>
<dbReference type="SUPFAM" id="SSF56112">
    <property type="entry name" value="Protein kinase-like (PK-like)"/>
    <property type="match status" value="1"/>
</dbReference>
<organism evidence="2 3">
    <name type="scientific">Paenibacillus vulneris</name>
    <dbReference type="NCBI Taxonomy" id="1133364"/>
    <lineage>
        <taxon>Bacteria</taxon>
        <taxon>Bacillati</taxon>
        <taxon>Bacillota</taxon>
        <taxon>Bacilli</taxon>
        <taxon>Bacillales</taxon>
        <taxon>Paenibacillaceae</taxon>
        <taxon>Paenibacillus</taxon>
    </lineage>
</organism>
<keyword evidence="3" id="KW-1185">Reference proteome</keyword>
<sequence length="340" mass="39393">MKNPTEALAIEESLAREDVFAHLSREWNIEVCGYNAVYRGLSNWKWIVNTPDNKLFVKCYHPKRYRLDEPKHKISIARSLSFQRLLHDRANVCPDVMMHSGEMIIRSDSGYFYVVMEHFDGTPPRAGCLDANMMYRLGQASGRMHAVLSQYPEQGAPWRPVLTTMQEKWQIQMDQSMELPSLPMRLKRALERQGELLHQLDLSIFDALVPGWAHWDLWVDNILIGVDGDIRLVDFDTVQWGYPEVDVARVILSGALRDGQLQIGPTAAFLKGYREESPFPPGRLSLSLQLLWCREAHWWLKTNMDTFSVPPKRFAEEMLWLTEHWDQLDTWLGPEGTVVK</sequence>
<proteinExistence type="predicted"/>
<evidence type="ECO:0000313" key="2">
    <source>
        <dbReference type="EMBL" id="MFD1223774.1"/>
    </source>
</evidence>
<dbReference type="InterPro" id="IPR011009">
    <property type="entry name" value="Kinase-like_dom_sf"/>
</dbReference>
<reference evidence="3" key="1">
    <citation type="journal article" date="2019" name="Int. J. Syst. Evol. Microbiol.">
        <title>The Global Catalogue of Microorganisms (GCM) 10K type strain sequencing project: providing services to taxonomists for standard genome sequencing and annotation.</title>
        <authorList>
            <consortium name="The Broad Institute Genomics Platform"/>
            <consortium name="The Broad Institute Genome Sequencing Center for Infectious Disease"/>
            <person name="Wu L."/>
            <person name="Ma J."/>
        </authorList>
    </citation>
    <scope>NUCLEOTIDE SEQUENCE [LARGE SCALE GENOMIC DNA]</scope>
    <source>
        <strain evidence="3">CCUG 53270</strain>
    </source>
</reference>
<feature type="domain" description="Aminoglycoside phosphotransferase" evidence="1">
    <location>
        <begin position="39"/>
        <end position="273"/>
    </location>
</feature>
<name>A0ABW3UW97_9BACL</name>
<dbReference type="Proteomes" id="UP001597180">
    <property type="component" value="Unassembled WGS sequence"/>
</dbReference>
<dbReference type="Pfam" id="PF01636">
    <property type="entry name" value="APH"/>
    <property type="match status" value="1"/>
</dbReference>
<evidence type="ECO:0000259" key="1">
    <source>
        <dbReference type="Pfam" id="PF01636"/>
    </source>
</evidence>
<dbReference type="InterPro" id="IPR002575">
    <property type="entry name" value="Aminoglycoside_PTrfase"/>
</dbReference>